<dbReference type="PANTHER" id="PTHR23501:SF198">
    <property type="entry name" value="AZOLE RESISTANCE PROTEIN 1-RELATED"/>
    <property type="match status" value="1"/>
</dbReference>
<dbReference type="GO" id="GO:0022857">
    <property type="term" value="F:transmembrane transporter activity"/>
    <property type="evidence" value="ECO:0007669"/>
    <property type="project" value="InterPro"/>
</dbReference>
<keyword evidence="9" id="KW-1185">Reference proteome</keyword>
<evidence type="ECO:0000259" key="7">
    <source>
        <dbReference type="PROSITE" id="PS50850"/>
    </source>
</evidence>
<evidence type="ECO:0000256" key="6">
    <source>
        <dbReference type="SAM" id="Phobius"/>
    </source>
</evidence>
<dbReference type="PANTHER" id="PTHR23501">
    <property type="entry name" value="MAJOR FACILITATOR SUPERFAMILY"/>
    <property type="match status" value="1"/>
</dbReference>
<evidence type="ECO:0000256" key="3">
    <source>
        <dbReference type="ARBA" id="ARBA00022989"/>
    </source>
</evidence>
<evidence type="ECO:0000313" key="8">
    <source>
        <dbReference type="EMBL" id="TGO63085.1"/>
    </source>
</evidence>
<dbReference type="PROSITE" id="PS50850">
    <property type="entry name" value="MFS"/>
    <property type="match status" value="1"/>
</dbReference>
<dbReference type="AlphaFoldDB" id="A0A4Z1IP28"/>
<feature type="transmembrane region" description="Helical" evidence="6">
    <location>
        <begin position="259"/>
        <end position="278"/>
    </location>
</feature>
<feature type="transmembrane region" description="Helical" evidence="6">
    <location>
        <begin position="186"/>
        <end position="209"/>
    </location>
</feature>
<evidence type="ECO:0000256" key="2">
    <source>
        <dbReference type="ARBA" id="ARBA00022692"/>
    </source>
</evidence>
<proteinExistence type="predicted"/>
<feature type="transmembrane region" description="Helical" evidence="6">
    <location>
        <begin position="459"/>
        <end position="480"/>
    </location>
</feature>
<dbReference type="Proteomes" id="UP000297527">
    <property type="component" value="Unassembled WGS sequence"/>
</dbReference>
<dbReference type="Pfam" id="PF07690">
    <property type="entry name" value="MFS_1"/>
    <property type="match status" value="1"/>
</dbReference>
<feature type="domain" description="Major facilitator superfamily (MFS) profile" evidence="7">
    <location>
        <begin position="64"/>
        <end position="522"/>
    </location>
</feature>
<evidence type="ECO:0000256" key="5">
    <source>
        <dbReference type="SAM" id="MobiDB-lite"/>
    </source>
</evidence>
<gene>
    <name evidence="8" type="ORF">BCON_0015g00130</name>
</gene>
<dbReference type="GO" id="GO:0005886">
    <property type="term" value="C:plasma membrane"/>
    <property type="evidence" value="ECO:0007669"/>
    <property type="project" value="TreeGrafter"/>
</dbReference>
<dbReference type="OrthoDB" id="10021397at2759"/>
<feature type="transmembrane region" description="Helical" evidence="6">
    <location>
        <begin position="533"/>
        <end position="553"/>
    </location>
</feature>
<dbReference type="InterPro" id="IPR011701">
    <property type="entry name" value="MFS"/>
</dbReference>
<name>A0A4Z1IP28_9HELO</name>
<dbReference type="CDD" id="cd17502">
    <property type="entry name" value="MFS_Azr1_MDR_like"/>
    <property type="match status" value="1"/>
</dbReference>
<keyword evidence="4 6" id="KW-0472">Membrane</keyword>
<dbReference type="InterPro" id="IPR020846">
    <property type="entry name" value="MFS_dom"/>
</dbReference>
<sequence length="580" mass="62715">MRNSRENWNESPASSRESSKAAAVDEQVITPAYNSEKIEPNTVIENDAPSQEKVYPSGWKFLLITLGIMAAVLVVALDNYIISTAIPRLATDFKSINLTGWYSSSYFLTIMAFQPAHGQIFTFFSVKWAFLISVLWFEVGSIISAAAPNSIAFIFGRLICGAAAGGIWCGTLTLVTNVVPPARRYLYVSVVTSMYGVSSAAGPLLGGLFTDSKLTWRFCFWLNLPIGFIAFLLIVFFLEPPELSELGKSLTIKQKIMRIDFLGTLLLITAFTCFFLAAQWGGTTYAWSNSKVWGCILGFFLQIAAFGYLQVRIQDRATIPIRALRNFTALLCLLYQLFISMVIAIQIYYLPFYFQSVLGHSAASSGVLTLPYVMTLLFSPMASGAYITAYGHYIPIMYIGACLAVVGSGLLSTLTITSSQAQYVGYQVIVALGAGIVQQIAFTAVPLALPPADVATASALVSFCNSLGPVVALTVGNILFTNLFGSKLAGVPGLNGKITGSEIKGLVDLGTLVPAQYVESVKQALSFALSRTLVFAIPAAGLAACCGFLIQLLSWKKKRISSSVSEERTGETHQQSDDKV</sequence>
<feature type="transmembrane region" description="Helical" evidence="6">
    <location>
        <begin position="423"/>
        <end position="447"/>
    </location>
</feature>
<organism evidence="8 9">
    <name type="scientific">Botryotinia convoluta</name>
    <dbReference type="NCBI Taxonomy" id="54673"/>
    <lineage>
        <taxon>Eukaryota</taxon>
        <taxon>Fungi</taxon>
        <taxon>Dikarya</taxon>
        <taxon>Ascomycota</taxon>
        <taxon>Pezizomycotina</taxon>
        <taxon>Leotiomycetes</taxon>
        <taxon>Helotiales</taxon>
        <taxon>Sclerotiniaceae</taxon>
        <taxon>Botryotinia</taxon>
    </lineage>
</organism>
<feature type="transmembrane region" description="Helical" evidence="6">
    <location>
        <begin position="290"/>
        <end position="309"/>
    </location>
</feature>
<feature type="transmembrane region" description="Helical" evidence="6">
    <location>
        <begin position="396"/>
        <end position="417"/>
    </location>
</feature>
<feature type="region of interest" description="Disordered" evidence="5">
    <location>
        <begin position="1"/>
        <end position="24"/>
    </location>
</feature>
<reference evidence="8 9" key="1">
    <citation type="submission" date="2017-12" db="EMBL/GenBank/DDBJ databases">
        <title>Comparative genomics of Botrytis spp.</title>
        <authorList>
            <person name="Valero-Jimenez C.A."/>
            <person name="Tapia P."/>
            <person name="Veloso J."/>
            <person name="Silva-Moreno E."/>
            <person name="Staats M."/>
            <person name="Valdes J.H."/>
            <person name="Van Kan J.A.L."/>
        </authorList>
    </citation>
    <scope>NUCLEOTIDE SEQUENCE [LARGE SCALE GENOMIC DNA]</scope>
    <source>
        <strain evidence="8 9">MUCL11595</strain>
    </source>
</reference>
<feature type="transmembrane region" description="Helical" evidence="6">
    <location>
        <begin position="153"/>
        <end position="174"/>
    </location>
</feature>
<evidence type="ECO:0000256" key="4">
    <source>
        <dbReference type="ARBA" id="ARBA00023136"/>
    </source>
</evidence>
<keyword evidence="2 6" id="KW-0812">Transmembrane</keyword>
<protein>
    <recommendedName>
        <fullName evidence="7">Major facilitator superfamily (MFS) profile domain-containing protein</fullName>
    </recommendedName>
</protein>
<feature type="transmembrane region" description="Helical" evidence="6">
    <location>
        <begin position="61"/>
        <end position="86"/>
    </location>
</feature>
<evidence type="ECO:0000313" key="9">
    <source>
        <dbReference type="Proteomes" id="UP000297527"/>
    </source>
</evidence>
<feature type="transmembrane region" description="Helical" evidence="6">
    <location>
        <begin position="215"/>
        <end position="238"/>
    </location>
</feature>
<dbReference type="SUPFAM" id="SSF103473">
    <property type="entry name" value="MFS general substrate transporter"/>
    <property type="match status" value="1"/>
</dbReference>
<evidence type="ECO:0000256" key="1">
    <source>
        <dbReference type="ARBA" id="ARBA00004141"/>
    </source>
</evidence>
<feature type="transmembrane region" description="Helical" evidence="6">
    <location>
        <begin position="128"/>
        <end position="147"/>
    </location>
</feature>
<dbReference type="InterPro" id="IPR036259">
    <property type="entry name" value="MFS_trans_sf"/>
</dbReference>
<dbReference type="EMBL" id="PQXN01000015">
    <property type="protein sequence ID" value="TGO63085.1"/>
    <property type="molecule type" value="Genomic_DNA"/>
</dbReference>
<keyword evidence="3 6" id="KW-1133">Transmembrane helix</keyword>
<comment type="caution">
    <text evidence="8">The sequence shown here is derived from an EMBL/GenBank/DDBJ whole genome shotgun (WGS) entry which is preliminary data.</text>
</comment>
<comment type="subcellular location">
    <subcellularLocation>
        <location evidence="1">Membrane</location>
        <topology evidence="1">Multi-pass membrane protein</topology>
    </subcellularLocation>
</comment>
<dbReference type="Gene3D" id="1.20.1250.20">
    <property type="entry name" value="MFS general substrate transporter like domains"/>
    <property type="match status" value="2"/>
</dbReference>
<accession>A0A4Z1IP28</accession>
<feature type="transmembrane region" description="Helical" evidence="6">
    <location>
        <begin position="330"/>
        <end position="350"/>
    </location>
</feature>